<dbReference type="FunFam" id="3.30.70.141:FF:000002">
    <property type="entry name" value="Nucleoside diphosphate kinase"/>
    <property type="match status" value="1"/>
</dbReference>
<protein>
    <recommendedName>
        <fullName evidence="11">Nucleoside diphosphate kinase</fullName>
        <ecNumber evidence="11">2.7.4.6</ecNumber>
    </recommendedName>
</protein>
<feature type="binding site" evidence="9">
    <location>
        <position position="104"/>
    </location>
    <ligand>
        <name>ATP</name>
        <dbReference type="ChEBI" id="CHEBI:30616"/>
    </ligand>
</feature>
<dbReference type="SMART" id="SM00562">
    <property type="entry name" value="NDK"/>
    <property type="match status" value="1"/>
</dbReference>
<feature type="binding site" evidence="9">
    <location>
        <position position="114"/>
    </location>
    <ligand>
        <name>ATP</name>
        <dbReference type="ChEBI" id="CHEBI:30616"/>
    </ligand>
</feature>
<evidence type="ECO:0000256" key="5">
    <source>
        <dbReference type="ARBA" id="ARBA00022679"/>
    </source>
</evidence>
<dbReference type="HAMAP" id="MF_00451">
    <property type="entry name" value="NDP_kinase"/>
    <property type="match status" value="1"/>
</dbReference>
<comment type="catalytic activity">
    <reaction evidence="1 11">
        <text>a 2'-deoxyribonucleoside 5'-diphosphate + ATP = a 2'-deoxyribonucleoside 5'-triphosphate + ADP</text>
        <dbReference type="Rhea" id="RHEA:44640"/>
        <dbReference type="ChEBI" id="CHEBI:30616"/>
        <dbReference type="ChEBI" id="CHEBI:61560"/>
        <dbReference type="ChEBI" id="CHEBI:73316"/>
        <dbReference type="ChEBI" id="CHEBI:456216"/>
        <dbReference type="EC" id="2.7.4.6"/>
    </reaction>
</comment>
<name>A0A8T0CIZ3_CORYI</name>
<dbReference type="SUPFAM" id="SSF54919">
    <property type="entry name" value="Nucleoside diphosphate kinase, NDK"/>
    <property type="match status" value="1"/>
</dbReference>
<sequence length="150" mass="16522">MATEQTYIMIKPDGVQRGLVGEIIARFEKRGYKLVAMKLMQASKEHLEKHYEDLSSKGFFNGLIKYMASGPVVAMVWEGKDAVKQGRAMLGATNPLASAPGTIRGDYCIDTGRNIIHGSDAVDSAKKEIALWFPEGLCQYTAATASWIYE</sequence>
<accession>A0A8T0CIZ3</accession>
<evidence type="ECO:0000256" key="3">
    <source>
        <dbReference type="ARBA" id="ARBA00001946"/>
    </source>
</evidence>
<feature type="binding site" evidence="9">
    <location>
        <position position="11"/>
    </location>
    <ligand>
        <name>ATP</name>
        <dbReference type="ChEBI" id="CHEBI:30616"/>
    </ligand>
</feature>
<feature type="binding site" evidence="9">
    <location>
        <position position="87"/>
    </location>
    <ligand>
        <name>ATP</name>
        <dbReference type="ChEBI" id="CHEBI:30616"/>
    </ligand>
</feature>
<dbReference type="InterPro" id="IPR001564">
    <property type="entry name" value="Nucleoside_diP_kinase"/>
</dbReference>
<dbReference type="Proteomes" id="UP000806378">
    <property type="component" value="Unassembled WGS sequence"/>
</dbReference>
<feature type="binding site" evidence="9">
    <location>
        <position position="93"/>
    </location>
    <ligand>
        <name>ATP</name>
        <dbReference type="ChEBI" id="CHEBI:30616"/>
    </ligand>
</feature>
<evidence type="ECO:0000313" key="14">
    <source>
        <dbReference type="Proteomes" id="UP000806378"/>
    </source>
</evidence>
<keyword evidence="8 11" id="KW-0067">ATP-binding</keyword>
<evidence type="ECO:0000256" key="9">
    <source>
        <dbReference type="PROSITE-ProRule" id="PRU00706"/>
    </source>
</evidence>
<dbReference type="GO" id="GO:0006228">
    <property type="term" value="P:UTP biosynthetic process"/>
    <property type="evidence" value="ECO:0007669"/>
    <property type="project" value="InterPro"/>
</dbReference>
<gene>
    <name evidence="13" type="ORF">BT93_L0632</name>
</gene>
<dbReference type="InterPro" id="IPR023005">
    <property type="entry name" value="Nucleoside_diP_kinase_AS"/>
</dbReference>
<dbReference type="EC" id="2.7.4.6" evidence="11"/>
<keyword evidence="5 11" id="KW-0808">Transferase</keyword>
<dbReference type="InterPro" id="IPR034907">
    <property type="entry name" value="NDK-like_dom"/>
</dbReference>
<organism evidence="13 14">
    <name type="scientific">Corymbia citriodora subsp. variegata</name>
    <dbReference type="NCBI Taxonomy" id="360336"/>
    <lineage>
        <taxon>Eukaryota</taxon>
        <taxon>Viridiplantae</taxon>
        <taxon>Streptophyta</taxon>
        <taxon>Embryophyta</taxon>
        <taxon>Tracheophyta</taxon>
        <taxon>Spermatophyta</taxon>
        <taxon>Magnoliopsida</taxon>
        <taxon>eudicotyledons</taxon>
        <taxon>Gunneridae</taxon>
        <taxon>Pentapetalae</taxon>
        <taxon>rosids</taxon>
        <taxon>malvids</taxon>
        <taxon>Myrtales</taxon>
        <taxon>Myrtaceae</taxon>
        <taxon>Myrtoideae</taxon>
        <taxon>Eucalypteae</taxon>
        <taxon>Corymbia</taxon>
    </lineage>
</organism>
<proteinExistence type="inferred from homology"/>
<feature type="domain" description="Nucleoside diphosphate kinase-like" evidence="12">
    <location>
        <begin position="3"/>
        <end position="139"/>
    </location>
</feature>
<dbReference type="GO" id="GO:0006183">
    <property type="term" value="P:GTP biosynthetic process"/>
    <property type="evidence" value="ECO:0007669"/>
    <property type="project" value="InterPro"/>
</dbReference>
<dbReference type="GO" id="GO:0005524">
    <property type="term" value="F:ATP binding"/>
    <property type="evidence" value="ECO:0007669"/>
    <property type="project" value="UniProtKB-KW"/>
</dbReference>
<feature type="binding site" evidence="9">
    <location>
        <position position="59"/>
    </location>
    <ligand>
        <name>ATP</name>
        <dbReference type="ChEBI" id="CHEBI:30616"/>
    </ligand>
</feature>
<evidence type="ECO:0000256" key="11">
    <source>
        <dbReference type="RuleBase" id="RU004013"/>
    </source>
</evidence>
<evidence type="ECO:0000313" key="13">
    <source>
        <dbReference type="EMBL" id="KAF7845795.1"/>
    </source>
</evidence>
<evidence type="ECO:0000256" key="8">
    <source>
        <dbReference type="ARBA" id="ARBA00022840"/>
    </source>
</evidence>
<comment type="caution">
    <text evidence="13">The sequence shown here is derived from an EMBL/GenBank/DDBJ whole genome shotgun (WGS) entry which is preliminary data.</text>
</comment>
<dbReference type="Gene3D" id="3.30.70.141">
    <property type="entry name" value="Nucleoside diphosphate kinase-like domain"/>
    <property type="match status" value="1"/>
</dbReference>
<dbReference type="PROSITE" id="PS00469">
    <property type="entry name" value="NDPK"/>
    <property type="match status" value="1"/>
</dbReference>
<dbReference type="InterPro" id="IPR036850">
    <property type="entry name" value="NDK-like_dom_sf"/>
</dbReference>
<dbReference type="Pfam" id="PF00334">
    <property type="entry name" value="NDK"/>
    <property type="match status" value="1"/>
</dbReference>
<comment type="cofactor">
    <cofactor evidence="3">
        <name>Mg(2+)</name>
        <dbReference type="ChEBI" id="CHEBI:18420"/>
    </cofactor>
</comment>
<evidence type="ECO:0000259" key="12">
    <source>
        <dbReference type="SMART" id="SM00562"/>
    </source>
</evidence>
<dbReference type="GO" id="GO:0042542">
    <property type="term" value="P:response to hydrogen peroxide"/>
    <property type="evidence" value="ECO:0007669"/>
    <property type="project" value="UniProtKB-ARBA"/>
</dbReference>
<comment type="catalytic activity">
    <reaction evidence="2">
        <text>a ribonucleoside 5'-diphosphate + ATP = a ribonucleoside 5'-triphosphate + ADP</text>
        <dbReference type="Rhea" id="RHEA:18113"/>
        <dbReference type="ChEBI" id="CHEBI:30616"/>
        <dbReference type="ChEBI" id="CHEBI:57930"/>
        <dbReference type="ChEBI" id="CHEBI:61557"/>
        <dbReference type="ChEBI" id="CHEBI:456216"/>
        <dbReference type="EC" id="2.7.4.6"/>
    </reaction>
</comment>
<dbReference type="OrthoDB" id="2162449at2759"/>
<dbReference type="PANTHER" id="PTHR11349">
    <property type="entry name" value="NUCLEOSIDE DIPHOSPHATE KINASE"/>
    <property type="match status" value="1"/>
</dbReference>
<comment type="similarity">
    <text evidence="4 9 10">Belongs to the NDK family.</text>
</comment>
<dbReference type="Gramene" id="rna-gnl|WGS:JABURB|Cocit.L0632.1">
    <property type="protein sequence ID" value="cds-KAF7845795.1"/>
    <property type="gene ID" value="gene-BT93_L0632"/>
</dbReference>
<dbReference type="GO" id="GO:0004550">
    <property type="term" value="F:nucleoside diphosphate kinase activity"/>
    <property type="evidence" value="ECO:0007669"/>
    <property type="project" value="UniProtKB-EC"/>
</dbReference>
<evidence type="ECO:0000256" key="6">
    <source>
        <dbReference type="ARBA" id="ARBA00022741"/>
    </source>
</evidence>
<dbReference type="AlphaFoldDB" id="A0A8T0CIZ3"/>
<feature type="active site" description="Pros-phosphohistidine intermediate" evidence="9">
    <location>
        <position position="117"/>
    </location>
</feature>
<dbReference type="GO" id="GO:0006241">
    <property type="term" value="P:CTP biosynthetic process"/>
    <property type="evidence" value="ECO:0007669"/>
    <property type="project" value="InterPro"/>
</dbReference>
<keyword evidence="7 11" id="KW-0418">Kinase</keyword>
<reference evidence="13" key="1">
    <citation type="submission" date="2020-05" db="EMBL/GenBank/DDBJ databases">
        <title>WGS assembly of Corymbia citriodora subspecies variegata.</title>
        <authorList>
            <person name="Barry K."/>
            <person name="Hundley H."/>
            <person name="Shu S."/>
            <person name="Jenkins J."/>
            <person name="Grimwood J."/>
            <person name="Baten A."/>
        </authorList>
    </citation>
    <scope>NUCLEOTIDE SEQUENCE</scope>
    <source>
        <strain evidence="13">CV2-018</strain>
    </source>
</reference>
<dbReference type="CDD" id="cd04413">
    <property type="entry name" value="NDPk_I"/>
    <property type="match status" value="1"/>
</dbReference>
<evidence type="ECO:0000256" key="2">
    <source>
        <dbReference type="ARBA" id="ARBA00000937"/>
    </source>
</evidence>
<dbReference type="PRINTS" id="PR01243">
    <property type="entry name" value="NUCDPKINASE"/>
</dbReference>
<evidence type="ECO:0000256" key="7">
    <source>
        <dbReference type="ARBA" id="ARBA00022777"/>
    </source>
</evidence>
<evidence type="ECO:0000256" key="4">
    <source>
        <dbReference type="ARBA" id="ARBA00008142"/>
    </source>
</evidence>
<keyword evidence="6 11" id="KW-0547">Nucleotide-binding</keyword>
<dbReference type="EMBL" id="MU100249">
    <property type="protein sequence ID" value="KAF7845795.1"/>
    <property type="molecule type" value="Genomic_DNA"/>
</dbReference>
<dbReference type="NCBIfam" id="NF001908">
    <property type="entry name" value="PRK00668.1"/>
    <property type="match status" value="1"/>
</dbReference>
<evidence type="ECO:0000256" key="1">
    <source>
        <dbReference type="ARBA" id="ARBA00000082"/>
    </source>
</evidence>
<evidence type="ECO:0000256" key="10">
    <source>
        <dbReference type="RuleBase" id="RU004011"/>
    </source>
</evidence>
<dbReference type="PROSITE" id="PS51374">
    <property type="entry name" value="NDPK_LIKE"/>
    <property type="match status" value="1"/>
</dbReference>
<keyword evidence="14" id="KW-1185">Reference proteome</keyword>